<dbReference type="Proteomes" id="UP000827892">
    <property type="component" value="Chromosome I"/>
</dbReference>
<sequence>MFRASRNQDANDPTYNRSFYIRHLNDATDANLEISHQSSFRPNFTVFPLLDETTKNAASVLVKLIRGNEKEFLDHITAPSLVALVSVNTDIVRKIAVVNLAIKWLLCHEIDTSTLHYLLQSITFSSFPFRKVERIRLAIYIYMTSTELINNYDIHLERYCNIYIRRKSGVPGDPTIFDEIDQLRFCQSVNQITDNYYNPSCPKRWDIECPKLQKALSCSLSRLINQHDLKNPFYSWGFKTKGSSFEPREPLKHIPQIEPCISPNDPEFLFKMDLIEIREVIEEEDKKSSGFGLLPKNYKSSLGSHQMPIKKVGSVVTTTSSGYGTNKSSSSSQPRFDIVTEFQENCSIVGPKVNNRQEAATALKTKHELMGPECYRQQQKPKWNWHNQNKQDKNRRMEHPTSSYLSCAKMPVTHRPAAASRVPFAQQQSVGNSKNQNSLHSSTHHPKKYFTNTSEPRKQVSSHKKPSEPKLVKPKPSIKYNEFIAKPKPKFSFDPVTNVLQKNF</sequence>
<feature type="compositionally biased region" description="Polar residues" evidence="1">
    <location>
        <begin position="425"/>
        <end position="441"/>
    </location>
</feature>
<feature type="region of interest" description="Disordered" evidence="1">
    <location>
        <begin position="379"/>
        <end position="401"/>
    </location>
</feature>
<evidence type="ECO:0000313" key="2">
    <source>
        <dbReference type="EMBL" id="ULU10646.1"/>
    </source>
</evidence>
<proteinExistence type="predicted"/>
<protein>
    <submittedName>
        <fullName evidence="2">Uncharacterized protein</fullName>
    </submittedName>
</protein>
<feature type="region of interest" description="Disordered" evidence="1">
    <location>
        <begin position="416"/>
        <end position="479"/>
    </location>
</feature>
<dbReference type="PANTHER" id="PTHR22670">
    <property type="entry name" value="BTB DOMAIN-CONTAINING PROTEIN-RELATED-RELATED"/>
    <property type="match status" value="1"/>
</dbReference>
<name>A0AAE9DT41_CAEBR</name>
<dbReference type="PANTHER" id="PTHR22670:SF8">
    <property type="entry name" value="BTB DOMAIN-CONTAINING PROTEIN-RELATED"/>
    <property type="match status" value="1"/>
</dbReference>
<dbReference type="EMBL" id="CP090891">
    <property type="protein sequence ID" value="ULU10646.1"/>
    <property type="molecule type" value="Genomic_DNA"/>
</dbReference>
<organism evidence="2 3">
    <name type="scientific">Caenorhabditis briggsae</name>
    <dbReference type="NCBI Taxonomy" id="6238"/>
    <lineage>
        <taxon>Eukaryota</taxon>
        <taxon>Metazoa</taxon>
        <taxon>Ecdysozoa</taxon>
        <taxon>Nematoda</taxon>
        <taxon>Chromadorea</taxon>
        <taxon>Rhabditida</taxon>
        <taxon>Rhabditina</taxon>
        <taxon>Rhabditomorpha</taxon>
        <taxon>Rhabditoidea</taxon>
        <taxon>Rhabditidae</taxon>
        <taxon>Peloderinae</taxon>
        <taxon>Caenorhabditis</taxon>
    </lineage>
</organism>
<gene>
    <name evidence="2" type="ORF">L3Y34_014726</name>
</gene>
<feature type="compositionally biased region" description="Basic and acidic residues" evidence="1">
    <location>
        <begin position="389"/>
        <end position="399"/>
    </location>
</feature>
<evidence type="ECO:0000256" key="1">
    <source>
        <dbReference type="SAM" id="MobiDB-lite"/>
    </source>
</evidence>
<accession>A0AAE9DT41</accession>
<reference evidence="2 3" key="1">
    <citation type="submission" date="2022-05" db="EMBL/GenBank/DDBJ databases">
        <title>Chromosome-level reference genomes for two strains of Caenorhabditis briggsae: an improved platform for comparative genomics.</title>
        <authorList>
            <person name="Stevens L."/>
            <person name="Andersen E.C."/>
        </authorList>
    </citation>
    <scope>NUCLEOTIDE SEQUENCE [LARGE SCALE GENOMIC DNA]</scope>
    <source>
        <strain evidence="2">QX1410_ONT</strain>
        <tissue evidence="2">Whole-organism</tissue>
    </source>
</reference>
<dbReference type="AlphaFoldDB" id="A0AAE9DT41"/>
<evidence type="ECO:0000313" key="3">
    <source>
        <dbReference type="Proteomes" id="UP000827892"/>
    </source>
</evidence>
<feature type="compositionally biased region" description="Polar residues" evidence="1">
    <location>
        <begin position="379"/>
        <end position="388"/>
    </location>
</feature>